<dbReference type="AlphaFoldDB" id="A0A1V3WNW3"/>
<dbReference type="Proteomes" id="UP000189229">
    <property type="component" value="Unassembled WGS sequence"/>
</dbReference>
<reference evidence="1 2" key="1">
    <citation type="submission" date="2017-02" db="EMBL/GenBank/DDBJ databases">
        <title>Complete genome sequences of Mycobacterium kansasii strains isolated from rhesus macaques.</title>
        <authorList>
            <person name="Panda A."/>
            <person name="Nagaraj S."/>
            <person name="Zhao X."/>
            <person name="Tettelin H."/>
            <person name="Detolla L.J."/>
        </authorList>
    </citation>
    <scope>NUCLEOTIDE SEQUENCE [LARGE SCALE GENOMIC DNA]</scope>
    <source>
        <strain evidence="1 2">11-3813</strain>
    </source>
</reference>
<organism evidence="1 2">
    <name type="scientific">Mycobacterium kansasii</name>
    <dbReference type="NCBI Taxonomy" id="1768"/>
    <lineage>
        <taxon>Bacteria</taxon>
        <taxon>Bacillati</taxon>
        <taxon>Actinomycetota</taxon>
        <taxon>Actinomycetes</taxon>
        <taxon>Mycobacteriales</taxon>
        <taxon>Mycobacteriaceae</taxon>
        <taxon>Mycobacterium</taxon>
    </lineage>
</organism>
<dbReference type="EMBL" id="MVBM01000007">
    <property type="protein sequence ID" value="OOK68645.1"/>
    <property type="molecule type" value="Genomic_DNA"/>
</dbReference>
<protein>
    <submittedName>
        <fullName evidence="1">Uncharacterized protein</fullName>
    </submittedName>
</protein>
<gene>
    <name evidence="1" type="ORF">BZL30_7198</name>
</gene>
<evidence type="ECO:0000313" key="1">
    <source>
        <dbReference type="EMBL" id="OOK68645.1"/>
    </source>
</evidence>
<evidence type="ECO:0000313" key="2">
    <source>
        <dbReference type="Proteomes" id="UP000189229"/>
    </source>
</evidence>
<sequence>MSFLVTPVVQAAAATESHRFVSSLRLAGPAIVLSATATQAAGPGEVEAGP</sequence>
<comment type="caution">
    <text evidence="1">The sequence shown here is derived from an EMBL/GenBank/DDBJ whole genome shotgun (WGS) entry which is preliminary data.</text>
</comment>
<accession>A0A1V3WNW3</accession>
<name>A0A1V3WNW3_MYCKA</name>
<proteinExistence type="predicted"/>